<dbReference type="NCBIfam" id="NF001399">
    <property type="entry name" value="PRK00283.1"/>
    <property type="match status" value="1"/>
</dbReference>
<dbReference type="PANTHER" id="PTHR30349:SF90">
    <property type="entry name" value="TYROSINE RECOMBINASE XERD"/>
    <property type="match status" value="1"/>
</dbReference>
<feature type="domain" description="Core-binding (CB)" evidence="10">
    <location>
        <begin position="1"/>
        <end position="84"/>
    </location>
</feature>
<keyword evidence="7" id="KW-0233">DNA recombination</keyword>
<feature type="domain" description="Tyr recombinase" evidence="9">
    <location>
        <begin position="105"/>
        <end position="288"/>
    </location>
</feature>
<dbReference type="InterPro" id="IPR023009">
    <property type="entry name" value="Tyrosine_recombinase_XerC/XerD"/>
</dbReference>
<dbReference type="HAMAP" id="MF_01808">
    <property type="entry name" value="Recomb_XerC_XerD"/>
    <property type="match status" value="1"/>
</dbReference>
<keyword evidence="2 7" id="KW-0963">Cytoplasm</keyword>
<dbReference type="RefSeq" id="WP_216839565.1">
    <property type="nucleotide sequence ID" value="NZ_JAFNJS010000009.1"/>
</dbReference>
<keyword evidence="6 7" id="KW-0131">Cell cycle</keyword>
<evidence type="ECO:0000256" key="1">
    <source>
        <dbReference type="ARBA" id="ARBA00004496"/>
    </source>
</evidence>
<gene>
    <name evidence="7" type="primary">xerC</name>
    <name evidence="11" type="ORF">ACFOD3_24750</name>
</gene>
<dbReference type="Pfam" id="PF02899">
    <property type="entry name" value="Phage_int_SAM_1"/>
    <property type="match status" value="1"/>
</dbReference>
<name>A0ABV7BZG7_9PROT</name>
<feature type="active site" evidence="7">
    <location>
        <position position="266"/>
    </location>
</feature>
<dbReference type="InterPro" id="IPR044068">
    <property type="entry name" value="CB"/>
</dbReference>
<keyword evidence="3 7" id="KW-0132">Cell division</keyword>
<feature type="active site" evidence="7">
    <location>
        <position position="146"/>
    </location>
</feature>
<reference evidence="12" key="1">
    <citation type="journal article" date="2019" name="Int. J. Syst. Evol. Microbiol.">
        <title>The Global Catalogue of Microorganisms (GCM) 10K type strain sequencing project: providing services to taxonomists for standard genome sequencing and annotation.</title>
        <authorList>
            <consortium name="The Broad Institute Genomics Platform"/>
            <consortium name="The Broad Institute Genome Sequencing Center for Infectious Disease"/>
            <person name="Wu L."/>
            <person name="Ma J."/>
        </authorList>
    </citation>
    <scope>NUCLEOTIDE SEQUENCE [LARGE SCALE GENOMIC DNA]</scope>
    <source>
        <strain evidence="12">CGMCC 1.16855</strain>
    </source>
</reference>
<evidence type="ECO:0000256" key="2">
    <source>
        <dbReference type="ARBA" id="ARBA00022490"/>
    </source>
</evidence>
<feature type="active site" evidence="7">
    <location>
        <position position="170"/>
    </location>
</feature>
<evidence type="ECO:0000256" key="4">
    <source>
        <dbReference type="ARBA" id="ARBA00022829"/>
    </source>
</evidence>
<accession>A0ABV7BZG7</accession>
<comment type="similarity">
    <text evidence="7">Belongs to the 'phage' integrase family. XerC subfamily.</text>
</comment>
<keyword evidence="5 7" id="KW-0229">DNA integration</keyword>
<dbReference type="EMBL" id="JBHRSB010000009">
    <property type="protein sequence ID" value="MFC3003127.1"/>
    <property type="molecule type" value="Genomic_DNA"/>
</dbReference>
<evidence type="ECO:0000256" key="5">
    <source>
        <dbReference type="ARBA" id="ARBA00022908"/>
    </source>
</evidence>
<comment type="caution">
    <text evidence="11">The sequence shown here is derived from an EMBL/GenBank/DDBJ whole genome shotgun (WGS) entry which is preliminary data.</text>
</comment>
<dbReference type="InterPro" id="IPR002104">
    <property type="entry name" value="Integrase_catalytic"/>
</dbReference>
<dbReference type="InterPro" id="IPR050090">
    <property type="entry name" value="Tyrosine_recombinase_XerCD"/>
</dbReference>
<sequence>MDRHAEAFLEMLAAERGAARNTLAAYAADLADFNAHCTPRGITPLTADSGTIQAYLRSLTDAGLAARTAARRLSALRQFFRFLVQEGLRTEDPTELQEGPRLPASLPKPLAEAELTALLEGAARLPGARGPFAVALVELLYSSGLRVSELASLPAGALRPDQPLVAVRGKGNKERLVPISARARAAVLAAAAAKPEPERKSRWLFPSRAAGGHVTRQTIGLVLKDAALAAGLDPARVSPHVLRHSFASHLLAHGADLRSLQMLLGHADIATTQIYTKVLEERLQRLVEEHHPLATQEPAA</sequence>
<comment type="subcellular location">
    <subcellularLocation>
        <location evidence="1 7">Cytoplasm</location>
    </subcellularLocation>
</comment>
<dbReference type="Proteomes" id="UP001595420">
    <property type="component" value="Unassembled WGS sequence"/>
</dbReference>
<organism evidence="11 12">
    <name type="scientific">Falsiroseomonas tokyonensis</name>
    <dbReference type="NCBI Taxonomy" id="430521"/>
    <lineage>
        <taxon>Bacteria</taxon>
        <taxon>Pseudomonadati</taxon>
        <taxon>Pseudomonadota</taxon>
        <taxon>Alphaproteobacteria</taxon>
        <taxon>Acetobacterales</taxon>
        <taxon>Roseomonadaceae</taxon>
        <taxon>Falsiroseomonas</taxon>
    </lineage>
</organism>
<feature type="active site" evidence="7">
    <location>
        <position position="240"/>
    </location>
</feature>
<dbReference type="InterPro" id="IPR004107">
    <property type="entry name" value="Integrase_SAM-like_N"/>
</dbReference>
<evidence type="ECO:0000256" key="6">
    <source>
        <dbReference type="ARBA" id="ARBA00023306"/>
    </source>
</evidence>
<comment type="subunit">
    <text evidence="7">Forms a cyclic heterotetrameric complex composed of two molecules of XerC and two molecules of XerD.</text>
</comment>
<feature type="active site" evidence="7">
    <location>
        <position position="243"/>
    </location>
</feature>
<dbReference type="Pfam" id="PF00589">
    <property type="entry name" value="Phage_integrase"/>
    <property type="match status" value="1"/>
</dbReference>
<evidence type="ECO:0000313" key="11">
    <source>
        <dbReference type="EMBL" id="MFC3003127.1"/>
    </source>
</evidence>
<dbReference type="PROSITE" id="PS51900">
    <property type="entry name" value="CB"/>
    <property type="match status" value="1"/>
</dbReference>
<keyword evidence="7 8" id="KW-0238">DNA-binding</keyword>
<evidence type="ECO:0000259" key="9">
    <source>
        <dbReference type="PROSITE" id="PS51898"/>
    </source>
</evidence>
<evidence type="ECO:0000256" key="7">
    <source>
        <dbReference type="HAMAP-Rule" id="MF_01808"/>
    </source>
</evidence>
<evidence type="ECO:0000259" key="10">
    <source>
        <dbReference type="PROSITE" id="PS51900"/>
    </source>
</evidence>
<evidence type="ECO:0000313" key="12">
    <source>
        <dbReference type="Proteomes" id="UP001595420"/>
    </source>
</evidence>
<dbReference type="PANTHER" id="PTHR30349">
    <property type="entry name" value="PHAGE INTEGRASE-RELATED"/>
    <property type="match status" value="1"/>
</dbReference>
<keyword evidence="12" id="KW-1185">Reference proteome</keyword>
<dbReference type="PROSITE" id="PS51898">
    <property type="entry name" value="TYR_RECOMBINASE"/>
    <property type="match status" value="1"/>
</dbReference>
<protein>
    <recommendedName>
        <fullName evidence="7">Tyrosine recombinase XerC</fullName>
    </recommendedName>
</protein>
<proteinExistence type="inferred from homology"/>
<evidence type="ECO:0000256" key="3">
    <source>
        <dbReference type="ARBA" id="ARBA00022618"/>
    </source>
</evidence>
<keyword evidence="4 7" id="KW-0159">Chromosome partition</keyword>
<comment type="function">
    <text evidence="7">Site-specific tyrosine recombinase, which acts by catalyzing the cutting and rejoining of the recombining DNA molecules. The XerC-XerD complex is essential to convert dimers of the bacterial chromosome into monomers to permit their segregation at cell division. It also contributes to the segregational stability of plasmids.</text>
</comment>
<evidence type="ECO:0000256" key="8">
    <source>
        <dbReference type="PROSITE-ProRule" id="PRU01248"/>
    </source>
</evidence>
<feature type="active site" description="O-(3'-phospho-DNA)-tyrosine intermediate" evidence="7">
    <location>
        <position position="275"/>
    </location>
</feature>